<dbReference type="Gene3D" id="1.10.287.280">
    <property type="match status" value="1"/>
</dbReference>
<dbReference type="SMART" id="SM01311">
    <property type="entry name" value="RPOL_N"/>
    <property type="match status" value="1"/>
</dbReference>
<dbReference type="InterPro" id="IPR043502">
    <property type="entry name" value="DNA/RNA_pol_sf"/>
</dbReference>
<feature type="domain" description="DNA-directed RNA polymerase N-terminal" evidence="10">
    <location>
        <begin position="4"/>
        <end position="287"/>
    </location>
</feature>
<dbReference type="GO" id="GO:0003677">
    <property type="term" value="F:DNA binding"/>
    <property type="evidence" value="ECO:0007669"/>
    <property type="project" value="InterPro"/>
</dbReference>
<accession>A0AAF0FKY6</accession>
<keyword evidence="4 9" id="KW-0808">Transferase</keyword>
<dbReference type="PROSITE" id="PS00489">
    <property type="entry name" value="RNA_POL_PHAGE_2"/>
    <property type="match status" value="1"/>
</dbReference>
<dbReference type="PANTHER" id="PTHR10102">
    <property type="entry name" value="DNA-DIRECTED RNA POLYMERASE, MITOCHONDRIAL"/>
    <property type="match status" value="1"/>
</dbReference>
<keyword evidence="12" id="KW-1185">Reference proteome</keyword>
<evidence type="ECO:0000256" key="5">
    <source>
        <dbReference type="ARBA" id="ARBA00022695"/>
    </source>
</evidence>
<evidence type="ECO:0000256" key="7">
    <source>
        <dbReference type="ARBA" id="ARBA00023314"/>
    </source>
</evidence>
<proteinExistence type="inferred from homology"/>
<dbReference type="Gene3D" id="1.10.287.260">
    <property type="match status" value="1"/>
</dbReference>
<name>A0AAF0FKY6_9CAUD</name>
<keyword evidence="5 9" id="KW-0548">Nucleotidyltransferase</keyword>
<dbReference type="Gene3D" id="1.10.1320.10">
    <property type="entry name" value="DNA-directed RNA polymerase, N-terminal domain"/>
    <property type="match status" value="1"/>
</dbReference>
<dbReference type="SUPFAM" id="SSF56672">
    <property type="entry name" value="DNA/RNA polymerases"/>
    <property type="match status" value="1"/>
</dbReference>
<dbReference type="PROSITE" id="PS00900">
    <property type="entry name" value="RNA_POL_PHAGE_1"/>
    <property type="match status" value="1"/>
</dbReference>
<dbReference type="Proteomes" id="UP001218881">
    <property type="component" value="Segment"/>
</dbReference>
<dbReference type="GO" id="GO:0006351">
    <property type="term" value="P:DNA-templated transcription"/>
    <property type="evidence" value="ECO:0007669"/>
    <property type="project" value="InterPro"/>
</dbReference>
<evidence type="ECO:0000256" key="1">
    <source>
        <dbReference type="ARBA" id="ARBA00009493"/>
    </source>
</evidence>
<organism evidence="11 12">
    <name type="scientific">Paracoccus phage ParKuw1</name>
    <dbReference type="NCBI Taxonomy" id="3032415"/>
    <lineage>
        <taxon>Viruses</taxon>
        <taxon>Duplodnaviria</taxon>
        <taxon>Heunggongvirae</taxon>
        <taxon>Uroviricota</taxon>
        <taxon>Caudoviricetes</taxon>
        <taxon>Autographivirales</taxon>
        <taxon>Autographivirales incertae sedis</taxon>
        <taxon>Kuwvirus</taxon>
        <taxon>Kuwvirus ParKuw1</taxon>
    </lineage>
</organism>
<dbReference type="PANTHER" id="PTHR10102:SF0">
    <property type="entry name" value="DNA-DIRECTED RNA POLYMERASE, MITOCHONDRIAL"/>
    <property type="match status" value="1"/>
</dbReference>
<gene>
    <name evidence="11" type="ORF">ParaKuw1_00050</name>
</gene>
<keyword evidence="6 9" id="KW-0804">Transcription</keyword>
<evidence type="ECO:0000256" key="6">
    <source>
        <dbReference type="ARBA" id="ARBA00023163"/>
    </source>
</evidence>
<dbReference type="Pfam" id="PF14700">
    <property type="entry name" value="RPOL_N"/>
    <property type="match status" value="1"/>
</dbReference>
<evidence type="ECO:0000256" key="8">
    <source>
        <dbReference type="ARBA" id="ARBA00048552"/>
    </source>
</evidence>
<evidence type="ECO:0000256" key="3">
    <source>
        <dbReference type="ARBA" id="ARBA00022478"/>
    </source>
</evidence>
<keyword evidence="7" id="KW-1195">Viral transcription</keyword>
<evidence type="ECO:0000259" key="10">
    <source>
        <dbReference type="SMART" id="SM01311"/>
    </source>
</evidence>
<comment type="function">
    <text evidence="9">DNA-dependent RNA polymerase catalyzes the transcription of DNA into RNA using the four ribonucleoside triphosphates as substrates.</text>
</comment>
<evidence type="ECO:0000313" key="12">
    <source>
        <dbReference type="Proteomes" id="UP001218881"/>
    </source>
</evidence>
<comment type="similarity">
    <text evidence="1 9">Belongs to the phage and mitochondrial RNA polymerase family.</text>
</comment>
<dbReference type="InterPro" id="IPR037159">
    <property type="entry name" value="RNA_POL_N_sf"/>
</dbReference>
<dbReference type="GO" id="GO:0019083">
    <property type="term" value="P:viral transcription"/>
    <property type="evidence" value="ECO:0007669"/>
    <property type="project" value="UniProtKB-KW"/>
</dbReference>
<reference evidence="11" key="1">
    <citation type="submission" date="2023-02" db="EMBL/GenBank/DDBJ databases">
        <authorList>
            <person name="Rihtman B."/>
        </authorList>
    </citation>
    <scope>NUCLEOTIDE SEQUENCE</scope>
</reference>
<dbReference type="InterPro" id="IPR002092">
    <property type="entry name" value="DNA-dir_Rpol_phage-type"/>
</dbReference>
<dbReference type="GO" id="GO:0000428">
    <property type="term" value="C:DNA-directed RNA polymerase complex"/>
    <property type="evidence" value="ECO:0007669"/>
    <property type="project" value="UniProtKB-KW"/>
</dbReference>
<comment type="catalytic activity">
    <reaction evidence="8 9">
        <text>RNA(n) + a ribonucleoside 5'-triphosphate = RNA(n+1) + diphosphate</text>
        <dbReference type="Rhea" id="RHEA:21248"/>
        <dbReference type="Rhea" id="RHEA-COMP:14527"/>
        <dbReference type="Rhea" id="RHEA-COMP:17342"/>
        <dbReference type="ChEBI" id="CHEBI:33019"/>
        <dbReference type="ChEBI" id="CHEBI:61557"/>
        <dbReference type="ChEBI" id="CHEBI:140395"/>
        <dbReference type="EC" id="2.7.7.6"/>
    </reaction>
</comment>
<dbReference type="InterPro" id="IPR024075">
    <property type="entry name" value="DNA-dir_RNA_pol_helix_hairp_sf"/>
</dbReference>
<evidence type="ECO:0000256" key="9">
    <source>
        <dbReference type="RuleBase" id="RU003805"/>
    </source>
</evidence>
<evidence type="ECO:0000313" key="11">
    <source>
        <dbReference type="EMBL" id="WFG40883.1"/>
    </source>
</evidence>
<sequence>MDITDQKAWERSMTSLGVSRFRAQEEKAKEGGRYADTSAGARLIRVYLTQVSEKIAETINTPRNHGGRRMHMKLLQGIDYDKLAFFTLNRMMQSVFDPQTLQATARKIGQMVEDELRFSKFEIETPEFFNAVVRDLDARNSTQYQHRHRVLVNRMNDREIEWQCWTETTQVQVGLILLGCAMEASDLFEKKQDGRRGMVTLVPSAECEEWIKAHDEAMEVMFPDRMPCLIEPNDWQDWKDGGFFTNRMRGKTPMVKTRAGQQRDTQAPLLDSAAMPTVYDSVNAMQRTSWAVNKPLLEVVREVWDRGLEVGMPRSQPYEIPPAPIPEGKKSGDLHGAEKQAFMDWKEEARTLHGMEADRKAAVMGVVRSMRMASRMDHLELLWFVYQLDFRSRTYSTSAGVSPQGSDIAKALLNFGTAEPLGERGFYWFQVHGANKYGFDKGDYDERVRWVQDRAADIIDAGTDPLGRTDVWKDADKPFQFLAWCMEYAAAHRDVRDPREYRSRLPIALDGSCNGLQHFSAMLRDPVGGRSVNLVPGSRPSDIYQDVADVATEELRDILTRPDAEDYTLAANWMACFGDKGMGRKLAKKPVMTLPYGSTLQTCTKSVHAWVLENAKDFFPDGTAFKHSMWLSKVLWRSISKVVIAARAAMDWIQRCARILAKHDEPMIYTTPVGFPMVQFAPNIEQTRIAAQIGGRVKLTINTEMPGVNQYKASSGSSPNLVHSVDAAHMHMVVAEGARQGLTHFAMIHDDFGVHARHVDLWHSIIREQFIKLHGETDVLAEFKRQQEERTGLTLPDLPERGNLDLEAVRKSLYFFG</sequence>
<dbReference type="Pfam" id="PF00940">
    <property type="entry name" value="RNA_pol"/>
    <property type="match status" value="1"/>
</dbReference>
<evidence type="ECO:0000256" key="2">
    <source>
        <dbReference type="ARBA" id="ARBA00012418"/>
    </source>
</evidence>
<dbReference type="InterPro" id="IPR029262">
    <property type="entry name" value="RPOL_N"/>
</dbReference>
<dbReference type="Gene3D" id="1.10.150.20">
    <property type="entry name" value="5' to 3' exonuclease, C-terminal subdomain"/>
    <property type="match status" value="1"/>
</dbReference>
<dbReference type="GO" id="GO:0003899">
    <property type="term" value="F:DNA-directed RNA polymerase activity"/>
    <property type="evidence" value="ECO:0007669"/>
    <property type="project" value="UniProtKB-EC"/>
</dbReference>
<dbReference type="InterPro" id="IPR046950">
    <property type="entry name" value="DNA-dir_Rpol_C_phage-type"/>
</dbReference>
<protein>
    <recommendedName>
        <fullName evidence="2 9">DNA-directed RNA polymerase</fullName>
        <ecNumber evidence="2 9">2.7.7.6</ecNumber>
    </recommendedName>
</protein>
<keyword evidence="3 9" id="KW-0240">DNA-directed RNA polymerase</keyword>
<dbReference type="EMBL" id="OQ376857">
    <property type="protein sequence ID" value="WFG40883.1"/>
    <property type="molecule type" value="Genomic_DNA"/>
</dbReference>
<dbReference type="EC" id="2.7.7.6" evidence="2 9"/>
<evidence type="ECO:0000256" key="4">
    <source>
        <dbReference type="ARBA" id="ARBA00022679"/>
    </source>
</evidence>